<keyword evidence="1" id="KW-0677">Repeat</keyword>
<keyword evidence="4" id="KW-1185">Reference proteome</keyword>
<feature type="repeat" description="PPR" evidence="2">
    <location>
        <begin position="215"/>
        <end position="245"/>
    </location>
</feature>
<dbReference type="GO" id="GO:0003723">
    <property type="term" value="F:RNA binding"/>
    <property type="evidence" value="ECO:0007669"/>
    <property type="project" value="InterPro"/>
</dbReference>
<accession>A0AAP0RU67</accession>
<comment type="caution">
    <text evidence="3">The sequence shown here is derived from an EMBL/GenBank/DDBJ whole genome shotgun (WGS) entry which is preliminary data.</text>
</comment>
<dbReference type="Pfam" id="PF01535">
    <property type="entry name" value="PPR"/>
    <property type="match status" value="3"/>
</dbReference>
<feature type="repeat" description="PPR" evidence="2">
    <location>
        <begin position="114"/>
        <end position="148"/>
    </location>
</feature>
<dbReference type="EMBL" id="JBBPBK010000005">
    <property type="protein sequence ID" value="KAK9284820.1"/>
    <property type="molecule type" value="Genomic_DNA"/>
</dbReference>
<dbReference type="FunFam" id="1.25.40.10:FF:001237">
    <property type="entry name" value="Pentatricopeptide repeat-containing protein"/>
    <property type="match status" value="1"/>
</dbReference>
<feature type="repeat" description="PPR" evidence="2">
    <location>
        <begin position="347"/>
        <end position="377"/>
    </location>
</feature>
<dbReference type="InterPro" id="IPR002885">
    <property type="entry name" value="PPR_rpt"/>
</dbReference>
<dbReference type="PANTHER" id="PTHR47926">
    <property type="entry name" value="PENTATRICOPEPTIDE REPEAT-CONTAINING PROTEIN"/>
    <property type="match status" value="1"/>
</dbReference>
<name>A0AAP0RU67_LIQFO</name>
<evidence type="ECO:0000313" key="4">
    <source>
        <dbReference type="Proteomes" id="UP001415857"/>
    </source>
</evidence>
<organism evidence="3 4">
    <name type="scientific">Liquidambar formosana</name>
    <name type="common">Formosan gum</name>
    <dbReference type="NCBI Taxonomy" id="63359"/>
    <lineage>
        <taxon>Eukaryota</taxon>
        <taxon>Viridiplantae</taxon>
        <taxon>Streptophyta</taxon>
        <taxon>Embryophyta</taxon>
        <taxon>Tracheophyta</taxon>
        <taxon>Spermatophyta</taxon>
        <taxon>Magnoliopsida</taxon>
        <taxon>eudicotyledons</taxon>
        <taxon>Gunneridae</taxon>
        <taxon>Pentapetalae</taxon>
        <taxon>Saxifragales</taxon>
        <taxon>Altingiaceae</taxon>
        <taxon>Liquidambar</taxon>
    </lineage>
</organism>
<dbReference type="Gene3D" id="1.25.40.10">
    <property type="entry name" value="Tetratricopeptide repeat domain"/>
    <property type="match status" value="3"/>
</dbReference>
<protein>
    <recommendedName>
        <fullName evidence="5">Pentatricopeptide repeat-containing protein</fullName>
    </recommendedName>
</protein>
<dbReference type="PROSITE" id="PS51375">
    <property type="entry name" value="PPR"/>
    <property type="match status" value="4"/>
</dbReference>
<dbReference type="Proteomes" id="UP001415857">
    <property type="component" value="Unassembled WGS sequence"/>
</dbReference>
<dbReference type="SUPFAM" id="SSF48452">
    <property type="entry name" value="TPR-like"/>
    <property type="match status" value="1"/>
</dbReference>
<gene>
    <name evidence="3" type="ORF">L1049_023997</name>
</gene>
<reference evidence="3 4" key="1">
    <citation type="journal article" date="2024" name="Plant J.">
        <title>Genome sequences and population genomics reveal climatic adaptation and genomic divergence between two closely related sweetgum species.</title>
        <authorList>
            <person name="Xu W.Q."/>
            <person name="Ren C.Q."/>
            <person name="Zhang X.Y."/>
            <person name="Comes H.P."/>
            <person name="Liu X.H."/>
            <person name="Li Y.G."/>
            <person name="Kettle C.J."/>
            <person name="Jalonen R."/>
            <person name="Gaisberger H."/>
            <person name="Ma Y.Z."/>
            <person name="Qiu Y.X."/>
        </authorList>
    </citation>
    <scope>NUCLEOTIDE SEQUENCE [LARGE SCALE GENOMIC DNA]</scope>
    <source>
        <strain evidence="3">Hangzhou</strain>
    </source>
</reference>
<evidence type="ECO:0000256" key="1">
    <source>
        <dbReference type="ARBA" id="ARBA00022737"/>
    </source>
</evidence>
<evidence type="ECO:0008006" key="5">
    <source>
        <dbReference type="Google" id="ProtNLM"/>
    </source>
</evidence>
<dbReference type="Pfam" id="PF13041">
    <property type="entry name" value="PPR_2"/>
    <property type="match status" value="2"/>
</dbReference>
<dbReference type="PANTHER" id="PTHR47926:SF365">
    <property type="entry name" value="DYW DOMAIN-CONTAINING PROTEIN"/>
    <property type="match status" value="1"/>
</dbReference>
<evidence type="ECO:0000313" key="3">
    <source>
        <dbReference type="EMBL" id="KAK9284820.1"/>
    </source>
</evidence>
<proteinExistence type="predicted"/>
<feature type="repeat" description="PPR" evidence="2">
    <location>
        <begin position="246"/>
        <end position="280"/>
    </location>
</feature>
<evidence type="ECO:0000256" key="2">
    <source>
        <dbReference type="PROSITE-ProRule" id="PRU00708"/>
    </source>
</evidence>
<dbReference type="GO" id="GO:0009451">
    <property type="term" value="P:RNA modification"/>
    <property type="evidence" value="ECO:0007669"/>
    <property type="project" value="InterPro"/>
</dbReference>
<sequence>MARISIREFLRFRSTFLTHPTITPSKSNNPFSQLSSSSFSTYSEDRTISSHHPSVTQLLQTCQNMRQLFQIQAHFISCGLFHNPFLASRVLKQSADFGDFDYTILIFRCIDSPDTFCVNTVIKGYSSSSVPHQAVVFYFQMLRNGFLPNSFTFPPLFSSCVESGCCKSGQKCHGQAIKNGVDGVLPVQNSLIHMYGCFKLIDISRQMFDGMSDRDVVSWNSIVDGYVKFGDLGIAHKMFDVMPDRNVVSWNIMIGGYLKVGNPGCGLKLFREMMKTGLRGSDTTMVCAITACGRSARLREGRSIHGSLIKTFLKSSLILDTALIDMYSKCRRVDVACKVFDRIPKRNLVCWNAMILGHCIHGNPEDGLNLFAKMLEGEETELCKRIRPDEGQGVPPDEITFIGVLCACARAGLLTEGRNYFRQMIDVFSLKPNFAHYWCMANLLARVGMVQEAEEALRNMAEDTEEISSESSVWAGLLGICRFQGDVTLGERMGYSLIELEPQNLLCYALLLNVYAVAGRWEDVARVKEMLKERVVGRIPGCSLVELKEIVHKFKVGDKRRHGMEEVNSIISELAQRLSLPITTLQYPSLSKTETGS</sequence>
<dbReference type="AlphaFoldDB" id="A0AAP0RU67"/>
<dbReference type="NCBIfam" id="TIGR00756">
    <property type="entry name" value="PPR"/>
    <property type="match status" value="5"/>
</dbReference>
<dbReference type="Pfam" id="PF20431">
    <property type="entry name" value="E_motif"/>
    <property type="match status" value="1"/>
</dbReference>
<dbReference type="InterPro" id="IPR046848">
    <property type="entry name" value="E_motif"/>
</dbReference>
<dbReference type="InterPro" id="IPR011990">
    <property type="entry name" value="TPR-like_helical_dom_sf"/>
</dbReference>
<dbReference type="InterPro" id="IPR046960">
    <property type="entry name" value="PPR_At4g14850-like_plant"/>
</dbReference>